<sequence length="150" mass="15809">MTAKTPDFTAMIKDMMGAFPMDMSAMEGSFKSQAALSEKLSAVALDAAEKSTEISTKWTKDALTKMSELTKAKSEPADYAKAMTDFASASAEMAAENMAAFAEVAKKVQTETVELMMAAGKDMSEEMTAAAKKATTEMSATAKKATAAAK</sequence>
<name>A0A1M4N1B6_9RHOB</name>
<evidence type="ECO:0000313" key="3">
    <source>
        <dbReference type="Proteomes" id="UP000184085"/>
    </source>
</evidence>
<feature type="region of interest" description="Disordered" evidence="1">
    <location>
        <begin position="129"/>
        <end position="150"/>
    </location>
</feature>
<accession>A0A1M4N1B6</accession>
<dbReference type="Proteomes" id="UP000184085">
    <property type="component" value="Unassembled WGS sequence"/>
</dbReference>
<evidence type="ECO:0000313" key="2">
    <source>
        <dbReference type="EMBL" id="SCM68603.1"/>
    </source>
</evidence>
<dbReference type="AlphaFoldDB" id="A0A1M4N1B6"/>
<gene>
    <name evidence="2" type="ORF">KARMA_2828</name>
</gene>
<keyword evidence="3" id="KW-1185">Reference proteome</keyword>
<organism evidence="2 3">
    <name type="scientific">Donghicola eburneus</name>
    <dbReference type="NCBI Taxonomy" id="393278"/>
    <lineage>
        <taxon>Bacteria</taxon>
        <taxon>Pseudomonadati</taxon>
        <taxon>Pseudomonadota</taxon>
        <taxon>Alphaproteobacteria</taxon>
        <taxon>Rhodobacterales</taxon>
        <taxon>Roseobacteraceae</taxon>
        <taxon>Donghicola</taxon>
    </lineage>
</organism>
<dbReference type="RefSeq" id="WP_072707338.1">
    <property type="nucleotide sequence ID" value="NZ_FMJB01000057.1"/>
</dbReference>
<proteinExistence type="predicted"/>
<evidence type="ECO:0000256" key="1">
    <source>
        <dbReference type="SAM" id="MobiDB-lite"/>
    </source>
</evidence>
<protein>
    <submittedName>
        <fullName evidence="2">Uncharacterized protein</fullName>
    </submittedName>
</protein>
<dbReference type="EMBL" id="FMJB01000057">
    <property type="protein sequence ID" value="SCM68603.1"/>
    <property type="molecule type" value="Genomic_DNA"/>
</dbReference>
<reference evidence="3" key="1">
    <citation type="submission" date="2016-09" db="EMBL/GenBank/DDBJ databases">
        <authorList>
            <person name="Wibberg D."/>
        </authorList>
    </citation>
    <scope>NUCLEOTIDE SEQUENCE [LARGE SCALE GENOMIC DNA]</scope>
</reference>